<comment type="caution">
    <text evidence="1">The sequence shown here is derived from an EMBL/GenBank/DDBJ whole genome shotgun (WGS) entry which is preliminary data.</text>
</comment>
<dbReference type="AlphaFoldDB" id="A0A0F9JSF6"/>
<gene>
    <name evidence="1" type="ORF">LCGC14_1722540</name>
</gene>
<evidence type="ECO:0000313" key="1">
    <source>
        <dbReference type="EMBL" id="KKM09684.1"/>
    </source>
</evidence>
<name>A0A0F9JSF6_9ZZZZ</name>
<sequence length="215" mass="25508">MDITLGGRYNYLRTGEPYTVLGVEPHGIRIRWLDERGWEDIIPKNEHLVVLKRLEEERRDEGRFVRRLRSVKGVMLDYLTLGYLAHHGYFYAKMPASYEDTFVMDYTRFAGEAPDSYNIDPPRDREWDAVSTSISFGATEEVLDKLDFAEYEVTYEFHYNRWNVGWNDYFFALISLGFRMGANQDIKRILDRIISHEDKMEFIKGYDLREELMNG</sequence>
<protein>
    <submittedName>
        <fullName evidence="1">Uncharacterized protein</fullName>
    </submittedName>
</protein>
<accession>A0A0F9JSF6</accession>
<organism evidence="1">
    <name type="scientific">marine sediment metagenome</name>
    <dbReference type="NCBI Taxonomy" id="412755"/>
    <lineage>
        <taxon>unclassified sequences</taxon>
        <taxon>metagenomes</taxon>
        <taxon>ecological metagenomes</taxon>
    </lineage>
</organism>
<reference evidence="1" key="1">
    <citation type="journal article" date="2015" name="Nature">
        <title>Complex archaea that bridge the gap between prokaryotes and eukaryotes.</title>
        <authorList>
            <person name="Spang A."/>
            <person name="Saw J.H."/>
            <person name="Jorgensen S.L."/>
            <person name="Zaremba-Niedzwiedzka K."/>
            <person name="Martijn J."/>
            <person name="Lind A.E."/>
            <person name="van Eijk R."/>
            <person name="Schleper C."/>
            <person name="Guy L."/>
            <person name="Ettema T.J."/>
        </authorList>
    </citation>
    <scope>NUCLEOTIDE SEQUENCE</scope>
</reference>
<proteinExistence type="predicted"/>
<dbReference type="EMBL" id="LAZR01015522">
    <property type="protein sequence ID" value="KKM09684.1"/>
    <property type="molecule type" value="Genomic_DNA"/>
</dbReference>